<feature type="coiled-coil region" evidence="1">
    <location>
        <begin position="139"/>
        <end position="166"/>
    </location>
</feature>
<keyword evidence="3" id="KW-1185">Reference proteome</keyword>
<reference evidence="4" key="1">
    <citation type="submission" date="2016-11" db="UniProtKB">
        <authorList>
            <consortium name="WormBaseParasite"/>
        </authorList>
    </citation>
    <scope>IDENTIFICATION</scope>
</reference>
<evidence type="ECO:0000256" key="1">
    <source>
        <dbReference type="SAM" id="Coils"/>
    </source>
</evidence>
<dbReference type="eggNOG" id="ENOG502TIXV">
    <property type="taxonomic scope" value="Eukaryota"/>
</dbReference>
<dbReference type="Proteomes" id="UP000095282">
    <property type="component" value="Unplaced"/>
</dbReference>
<keyword evidence="1" id="KW-0175">Coiled coil</keyword>
<feature type="compositionally biased region" description="Acidic residues" evidence="2">
    <location>
        <begin position="172"/>
        <end position="188"/>
    </location>
</feature>
<evidence type="ECO:0000256" key="2">
    <source>
        <dbReference type="SAM" id="MobiDB-lite"/>
    </source>
</evidence>
<sequence length="394" mass="45554">MLARIIRTGNYEVITGAIDQFNQLPIPDDYNNILDKANLPFLIDFFASNNEAAQRLIQDHRDAKSVQMASEIPIIVKDFYDGTMKNADEGYIQNNLFPLLTTMISTDDSNYVHTGLQILNNLEFDLEDLESLVPKLNAIRESHSEADRLIQKIEAIQLQFDDADEDLELDVENDEDDDVDQDSEDDGADSLFSDHDDHNESFLSIESGFESGYEDEEEEEAAEQQYRNYMIATTEVHAYILSSLIKTGDPRHIALGIELISELDFTLFTYRKYEIASLIREHASHCEEAIDLLNQIDRLDDVVLADDKMQTFDQIVQYIDSQPGVSMLMMDILADYLMNESRHYMDQVVQILIEKQVPLEQFKEHGVKKYLLEYPEKNENIWILILKIRDLERF</sequence>
<dbReference type="AlphaFoldDB" id="A0A1I7T4V8"/>
<evidence type="ECO:0000313" key="4">
    <source>
        <dbReference type="WBParaSite" id="Csp11.Scaffold506.g2424.t1"/>
    </source>
</evidence>
<organism evidence="3 4">
    <name type="scientific">Caenorhabditis tropicalis</name>
    <dbReference type="NCBI Taxonomy" id="1561998"/>
    <lineage>
        <taxon>Eukaryota</taxon>
        <taxon>Metazoa</taxon>
        <taxon>Ecdysozoa</taxon>
        <taxon>Nematoda</taxon>
        <taxon>Chromadorea</taxon>
        <taxon>Rhabditida</taxon>
        <taxon>Rhabditina</taxon>
        <taxon>Rhabditomorpha</taxon>
        <taxon>Rhabditoidea</taxon>
        <taxon>Rhabditidae</taxon>
        <taxon>Peloderinae</taxon>
        <taxon>Caenorhabditis</taxon>
    </lineage>
</organism>
<protein>
    <submittedName>
        <fullName evidence="4">HEAT repeat domain-containing protein</fullName>
    </submittedName>
</protein>
<dbReference type="WBParaSite" id="Csp11.Scaffold506.g2424.t1">
    <property type="protein sequence ID" value="Csp11.Scaffold506.g2424.t1"/>
    <property type="gene ID" value="Csp11.Scaffold506.g2424"/>
</dbReference>
<feature type="region of interest" description="Disordered" evidence="2">
    <location>
        <begin position="172"/>
        <end position="198"/>
    </location>
</feature>
<accession>A0A1I7T4V8</accession>
<dbReference type="Pfam" id="PF07149">
    <property type="entry name" value="Pes-10"/>
    <property type="match status" value="1"/>
</dbReference>
<name>A0A1I7T4V8_9PELO</name>
<proteinExistence type="predicted"/>
<dbReference type="InterPro" id="IPR009819">
    <property type="entry name" value="Pes-10"/>
</dbReference>
<evidence type="ECO:0000313" key="3">
    <source>
        <dbReference type="Proteomes" id="UP000095282"/>
    </source>
</evidence>